<organism evidence="6 7">
    <name type="scientific">Coccomyxa viridis</name>
    <dbReference type="NCBI Taxonomy" id="1274662"/>
    <lineage>
        <taxon>Eukaryota</taxon>
        <taxon>Viridiplantae</taxon>
        <taxon>Chlorophyta</taxon>
        <taxon>core chlorophytes</taxon>
        <taxon>Trebouxiophyceae</taxon>
        <taxon>Trebouxiophyceae incertae sedis</taxon>
        <taxon>Coccomyxaceae</taxon>
        <taxon>Coccomyxa</taxon>
    </lineage>
</organism>
<keyword evidence="2 5" id="KW-0812">Transmembrane</keyword>
<evidence type="ECO:0000256" key="1">
    <source>
        <dbReference type="ARBA" id="ARBA00004141"/>
    </source>
</evidence>
<dbReference type="EMBL" id="CAXHTA020000002">
    <property type="protein sequence ID" value="CAL5219733.1"/>
    <property type="molecule type" value="Genomic_DNA"/>
</dbReference>
<feature type="transmembrane region" description="Helical" evidence="5">
    <location>
        <begin position="114"/>
        <end position="133"/>
    </location>
</feature>
<proteinExistence type="predicted"/>
<dbReference type="Proteomes" id="UP001497392">
    <property type="component" value="Unassembled WGS sequence"/>
</dbReference>
<evidence type="ECO:0000256" key="4">
    <source>
        <dbReference type="ARBA" id="ARBA00023136"/>
    </source>
</evidence>
<evidence type="ECO:0000256" key="5">
    <source>
        <dbReference type="SAM" id="Phobius"/>
    </source>
</evidence>
<comment type="subcellular location">
    <subcellularLocation>
        <location evidence="1">Membrane</location>
        <topology evidence="1">Multi-pass membrane protein</topology>
    </subcellularLocation>
</comment>
<feature type="transmembrane region" description="Helical" evidence="5">
    <location>
        <begin position="49"/>
        <end position="68"/>
    </location>
</feature>
<dbReference type="Pfam" id="PF03006">
    <property type="entry name" value="HlyIII"/>
    <property type="match status" value="1"/>
</dbReference>
<evidence type="ECO:0000313" key="7">
    <source>
        <dbReference type="Proteomes" id="UP001497392"/>
    </source>
</evidence>
<feature type="transmembrane region" description="Helical" evidence="5">
    <location>
        <begin position="139"/>
        <end position="158"/>
    </location>
</feature>
<dbReference type="InterPro" id="IPR004254">
    <property type="entry name" value="AdipoR/HlyIII-related"/>
</dbReference>
<reference evidence="6 7" key="1">
    <citation type="submission" date="2024-06" db="EMBL/GenBank/DDBJ databases">
        <authorList>
            <person name="Kraege A."/>
            <person name="Thomma B."/>
        </authorList>
    </citation>
    <scope>NUCLEOTIDE SEQUENCE [LARGE SCALE GENOMIC DNA]</scope>
</reference>
<gene>
    <name evidence="6" type="primary">g1630</name>
    <name evidence="6" type="ORF">VP750_LOCUS1392</name>
</gene>
<feature type="transmembrane region" description="Helical" evidence="5">
    <location>
        <begin position="80"/>
        <end position="102"/>
    </location>
</feature>
<accession>A0ABP1FNQ0</accession>
<keyword evidence="7" id="KW-1185">Reference proteome</keyword>
<evidence type="ECO:0000313" key="6">
    <source>
        <dbReference type="EMBL" id="CAL5219733.1"/>
    </source>
</evidence>
<keyword evidence="3 5" id="KW-1133">Transmembrane helix</keyword>
<keyword evidence="4 5" id="KW-0472">Membrane</keyword>
<sequence length="196" mass="22606">MASPPCVLTLREKAPSYLHRDHVTARYLHGGSYASAASRTLFQWTNETANVWTTIVAFLIVNALYLTSRHSYGSNEPFTLLYLSAAIHLPFSICCSLFVGISEEARNLWRGLDIFFIFTCAVLRGSGIAWHVFSTRRWNLYMAALLLDWLFCLVRVMVRRRLRHIPRKQLVWDIAGICTGYTAPMMLATYREWKEH</sequence>
<name>A0ABP1FNQ0_9CHLO</name>
<evidence type="ECO:0000256" key="2">
    <source>
        <dbReference type="ARBA" id="ARBA00022692"/>
    </source>
</evidence>
<evidence type="ECO:0000256" key="3">
    <source>
        <dbReference type="ARBA" id="ARBA00022989"/>
    </source>
</evidence>
<comment type="caution">
    <text evidence="6">The sequence shown here is derived from an EMBL/GenBank/DDBJ whole genome shotgun (WGS) entry which is preliminary data.</text>
</comment>
<protein>
    <submittedName>
        <fullName evidence="6">G1630 protein</fullName>
    </submittedName>
</protein>